<dbReference type="AlphaFoldDB" id="A0A6A6NFI9"/>
<keyword evidence="4" id="KW-1185">Reference proteome</keyword>
<proteinExistence type="predicted"/>
<protein>
    <recommendedName>
        <fullName evidence="2">Retrotransposon gag domain-containing protein</fullName>
    </recommendedName>
</protein>
<dbReference type="PANTHER" id="PTHR15503:SF22">
    <property type="entry name" value="TRANSPOSON TY3-I GAG POLYPROTEIN"/>
    <property type="match status" value="1"/>
</dbReference>
<comment type="caution">
    <text evidence="3">The sequence shown here is derived from an EMBL/GenBank/DDBJ whole genome shotgun (WGS) entry which is preliminary data.</text>
</comment>
<dbReference type="Pfam" id="PF03732">
    <property type="entry name" value="Retrotrans_gag"/>
    <property type="match status" value="1"/>
</dbReference>
<evidence type="ECO:0000313" key="4">
    <source>
        <dbReference type="Proteomes" id="UP000467840"/>
    </source>
</evidence>
<feature type="domain" description="Retrotransposon gag" evidence="2">
    <location>
        <begin position="83"/>
        <end position="175"/>
    </location>
</feature>
<dbReference type="PANTHER" id="PTHR15503">
    <property type="entry name" value="LDOC1 RELATED"/>
    <property type="match status" value="1"/>
</dbReference>
<evidence type="ECO:0000256" key="1">
    <source>
        <dbReference type="SAM" id="MobiDB-lite"/>
    </source>
</evidence>
<organism evidence="3 4">
    <name type="scientific">Hevea brasiliensis</name>
    <name type="common">Para rubber tree</name>
    <name type="synonym">Siphonia brasiliensis</name>
    <dbReference type="NCBI Taxonomy" id="3981"/>
    <lineage>
        <taxon>Eukaryota</taxon>
        <taxon>Viridiplantae</taxon>
        <taxon>Streptophyta</taxon>
        <taxon>Embryophyta</taxon>
        <taxon>Tracheophyta</taxon>
        <taxon>Spermatophyta</taxon>
        <taxon>Magnoliopsida</taxon>
        <taxon>eudicotyledons</taxon>
        <taxon>Gunneridae</taxon>
        <taxon>Pentapetalae</taxon>
        <taxon>rosids</taxon>
        <taxon>fabids</taxon>
        <taxon>Malpighiales</taxon>
        <taxon>Euphorbiaceae</taxon>
        <taxon>Crotonoideae</taxon>
        <taxon>Micrandreae</taxon>
        <taxon>Hevea</taxon>
    </lineage>
</organism>
<feature type="region of interest" description="Disordered" evidence="1">
    <location>
        <begin position="1"/>
        <end position="24"/>
    </location>
</feature>
<accession>A0A6A6NFI9</accession>
<dbReference type="InterPro" id="IPR005162">
    <property type="entry name" value="Retrotrans_gag_dom"/>
</dbReference>
<evidence type="ECO:0000259" key="2">
    <source>
        <dbReference type="Pfam" id="PF03732"/>
    </source>
</evidence>
<dbReference type="EMBL" id="JAAGAX010000001">
    <property type="protein sequence ID" value="KAF2323919.1"/>
    <property type="molecule type" value="Genomic_DNA"/>
</dbReference>
<reference evidence="3 4" key="1">
    <citation type="journal article" date="2020" name="Mol. Plant">
        <title>The Chromosome-Based Rubber Tree Genome Provides New Insights into Spurge Genome Evolution and Rubber Biosynthesis.</title>
        <authorList>
            <person name="Liu J."/>
            <person name="Shi C."/>
            <person name="Shi C.C."/>
            <person name="Li W."/>
            <person name="Zhang Q.J."/>
            <person name="Zhang Y."/>
            <person name="Li K."/>
            <person name="Lu H.F."/>
            <person name="Shi C."/>
            <person name="Zhu S.T."/>
            <person name="Xiao Z.Y."/>
            <person name="Nan H."/>
            <person name="Yue Y."/>
            <person name="Zhu X.G."/>
            <person name="Wu Y."/>
            <person name="Hong X.N."/>
            <person name="Fan G.Y."/>
            <person name="Tong Y."/>
            <person name="Zhang D."/>
            <person name="Mao C.L."/>
            <person name="Liu Y.L."/>
            <person name="Hao S.J."/>
            <person name="Liu W.Q."/>
            <person name="Lv M.Q."/>
            <person name="Zhang H.B."/>
            <person name="Liu Y."/>
            <person name="Hu-Tang G.R."/>
            <person name="Wang J.P."/>
            <person name="Wang J.H."/>
            <person name="Sun Y.H."/>
            <person name="Ni S.B."/>
            <person name="Chen W.B."/>
            <person name="Zhang X.C."/>
            <person name="Jiao Y.N."/>
            <person name="Eichler E.E."/>
            <person name="Li G.H."/>
            <person name="Liu X."/>
            <person name="Gao L.Z."/>
        </authorList>
    </citation>
    <scope>NUCLEOTIDE SEQUENCE [LARGE SCALE GENOMIC DNA]</scope>
    <source>
        <strain evidence="4">cv. GT1</strain>
        <tissue evidence="3">Leaf</tissue>
    </source>
</reference>
<feature type="compositionally biased region" description="Basic and acidic residues" evidence="1">
    <location>
        <begin position="1"/>
        <end position="10"/>
    </location>
</feature>
<gene>
    <name evidence="3" type="ORF">GH714_003992</name>
</gene>
<sequence length="287" mass="33090">MATNKERIENLETGLGQVQDSDRASQIRATPEVLKDGGKPLFSAKLAKLEFPKYTGDDPTEWFTRVDQFFEYQGTPDAEKVSLASYHLRGEANEWWQWLRRTYAEAGKGVSWEIFSEELWSRFGPTDCEDFDESLSKIRQTGDLRDYQREFERLGNRVRGWTQKALVGTFMGGLKSEIAEGIRMFKPKTLKDAISLARMKDEQLLRHKKAIRPSLQTSNFSPSKSKPSTPVKRLTWDEMQKRRAQGLCFNCDEKFAPGHRCTKSQLLILDGGCDQTSMKMIRKRKFP</sequence>
<name>A0A6A6NFI9_HEVBR</name>
<evidence type="ECO:0000313" key="3">
    <source>
        <dbReference type="EMBL" id="KAF2323919.1"/>
    </source>
</evidence>
<dbReference type="InterPro" id="IPR032567">
    <property type="entry name" value="RTL1-rel"/>
</dbReference>
<dbReference type="Proteomes" id="UP000467840">
    <property type="component" value="Chromosome 5"/>
</dbReference>